<reference evidence="7 8" key="1">
    <citation type="submission" date="2010-01" db="EMBL/GenBank/DDBJ databases">
        <title>The complete genome of Thermobispora bispora DSM 43833.</title>
        <authorList>
            <consortium name="US DOE Joint Genome Institute (JGI-PGF)"/>
            <person name="Lucas S."/>
            <person name="Copeland A."/>
            <person name="Lapidus A."/>
            <person name="Glavina del Rio T."/>
            <person name="Dalin E."/>
            <person name="Tice H."/>
            <person name="Bruce D."/>
            <person name="Goodwin L."/>
            <person name="Pitluck S."/>
            <person name="Kyrpides N."/>
            <person name="Mavromatis K."/>
            <person name="Ivanova N."/>
            <person name="Mikhailova N."/>
            <person name="Chertkov O."/>
            <person name="Brettin T."/>
            <person name="Detter J.C."/>
            <person name="Han C."/>
            <person name="Larimer F."/>
            <person name="Land M."/>
            <person name="Hauser L."/>
            <person name="Markowitz V."/>
            <person name="Cheng J.-F."/>
            <person name="Hugenholtz P."/>
            <person name="Woyke T."/>
            <person name="Wu D."/>
            <person name="Jando M."/>
            <person name="Schneider S."/>
            <person name="Klenk H.-P."/>
            <person name="Eisen J.A."/>
        </authorList>
    </citation>
    <scope>NUCLEOTIDE SEQUENCE [LARGE SCALE GENOMIC DNA]</scope>
    <source>
        <strain evidence="8">ATCC 19993 / DSM 43833 / CBS 139.67 / JCM 10125 / KCTC 9307 / NBRC 14880 / R51</strain>
    </source>
</reference>
<dbReference type="InterPro" id="IPR002994">
    <property type="entry name" value="Surf1/Shy1"/>
</dbReference>
<evidence type="ECO:0000313" key="7">
    <source>
        <dbReference type="EMBL" id="ADG87552.1"/>
    </source>
</evidence>
<keyword evidence="8" id="KW-1185">Reference proteome</keyword>
<keyword evidence="5 6" id="KW-0472">Membrane</keyword>
<organism evidence="7 8">
    <name type="scientific">Thermobispora bispora (strain ATCC 19993 / DSM 43833 / CBS 139.67 / JCM 10125 / KCTC 9307 / NBRC 14880 / R51)</name>
    <dbReference type="NCBI Taxonomy" id="469371"/>
    <lineage>
        <taxon>Bacteria</taxon>
        <taxon>Bacillati</taxon>
        <taxon>Actinomycetota</taxon>
        <taxon>Actinomycetes</taxon>
        <taxon>Streptosporangiales</taxon>
        <taxon>Streptosporangiaceae</taxon>
        <taxon>Thermobispora</taxon>
    </lineage>
</organism>
<dbReference type="PANTHER" id="PTHR23427:SF2">
    <property type="entry name" value="SURFEIT LOCUS PROTEIN 1"/>
    <property type="match status" value="1"/>
</dbReference>
<accession>D6Y6I0</accession>
<proteinExistence type="inferred from homology"/>
<protein>
    <recommendedName>
        <fullName evidence="6">SURF1-like protein</fullName>
    </recommendedName>
</protein>
<keyword evidence="3 6" id="KW-0812">Transmembrane</keyword>
<name>D6Y6I0_THEBD</name>
<dbReference type="PANTHER" id="PTHR23427">
    <property type="entry name" value="SURFEIT LOCUS PROTEIN"/>
    <property type="match status" value="1"/>
</dbReference>
<dbReference type="InterPro" id="IPR045214">
    <property type="entry name" value="Surf1/Surf4"/>
</dbReference>
<evidence type="ECO:0000313" key="8">
    <source>
        <dbReference type="Proteomes" id="UP000006640"/>
    </source>
</evidence>
<dbReference type="AlphaFoldDB" id="D6Y6I0"/>
<dbReference type="HOGENOM" id="CLU_047737_0_1_11"/>
<evidence type="ECO:0000256" key="5">
    <source>
        <dbReference type="ARBA" id="ARBA00023136"/>
    </source>
</evidence>
<comment type="caution">
    <text evidence="6">Lacks conserved residue(s) required for the propagation of feature annotation.</text>
</comment>
<dbReference type="eggNOG" id="COG3346">
    <property type="taxonomic scope" value="Bacteria"/>
</dbReference>
<dbReference type="STRING" id="469371.Tbis_0828"/>
<dbReference type="RefSeq" id="WP_013131085.1">
    <property type="nucleotide sequence ID" value="NC_014165.1"/>
</dbReference>
<comment type="subcellular location">
    <subcellularLocation>
        <location evidence="6">Cell membrane</location>
        <topology evidence="6">Multi-pass membrane protein</topology>
    </subcellularLocation>
    <subcellularLocation>
        <location evidence="1">Membrane</location>
    </subcellularLocation>
</comment>
<dbReference type="PROSITE" id="PS50895">
    <property type="entry name" value="SURF1"/>
    <property type="match status" value="1"/>
</dbReference>
<sequence>MLRTLFAPRLILLHLLVIGVLVAFMFLGQWQLGVFQASGAKPADDPAPVPVTQLSQVGRYITKEQVNRQVTATGEYVAGDQLLVADRVADVTAPGGRAAKGKGYWLLTPLRLEDGTLVPVVRGWVPTPTDPAVAVPGGTVTVTGRLRASEETGDVVPSGPLPEGQVALVSTAELINLWTDAPLRSGFIVAASQDPPLAAKPVAAPRPMEDVGFSWRNLAYAVQWWIFAGFAVFMWYHFVREAVRSDQRRRQAAVGREPAATEPTG</sequence>
<evidence type="ECO:0000256" key="1">
    <source>
        <dbReference type="ARBA" id="ARBA00004370"/>
    </source>
</evidence>
<evidence type="ECO:0000256" key="3">
    <source>
        <dbReference type="ARBA" id="ARBA00022692"/>
    </source>
</evidence>
<dbReference type="KEGG" id="tbi:Tbis_0828"/>
<feature type="transmembrane region" description="Helical" evidence="6">
    <location>
        <begin position="218"/>
        <end position="239"/>
    </location>
</feature>
<keyword evidence="4 6" id="KW-1133">Transmembrane helix</keyword>
<dbReference type="Proteomes" id="UP000006640">
    <property type="component" value="Chromosome"/>
</dbReference>
<evidence type="ECO:0000256" key="2">
    <source>
        <dbReference type="ARBA" id="ARBA00007165"/>
    </source>
</evidence>
<evidence type="ECO:0000256" key="4">
    <source>
        <dbReference type="ARBA" id="ARBA00022989"/>
    </source>
</evidence>
<dbReference type="Pfam" id="PF02104">
    <property type="entry name" value="SURF1"/>
    <property type="match status" value="1"/>
</dbReference>
<dbReference type="GO" id="GO:0005886">
    <property type="term" value="C:plasma membrane"/>
    <property type="evidence" value="ECO:0007669"/>
    <property type="project" value="UniProtKB-SubCell"/>
</dbReference>
<keyword evidence="6" id="KW-1003">Cell membrane</keyword>
<gene>
    <name evidence="7" type="ordered locus">Tbis_0828</name>
</gene>
<dbReference type="EMBL" id="CP001874">
    <property type="protein sequence ID" value="ADG87552.1"/>
    <property type="molecule type" value="Genomic_DNA"/>
</dbReference>
<comment type="similarity">
    <text evidence="2 6">Belongs to the SURF1 family.</text>
</comment>
<dbReference type="OrthoDB" id="9807214at2"/>
<evidence type="ECO:0000256" key="6">
    <source>
        <dbReference type="RuleBase" id="RU363076"/>
    </source>
</evidence>
<dbReference type="CDD" id="cd06662">
    <property type="entry name" value="SURF1"/>
    <property type="match status" value="1"/>
</dbReference>